<feature type="coiled-coil region" evidence="1">
    <location>
        <begin position="61"/>
        <end position="88"/>
    </location>
</feature>
<dbReference type="Pfam" id="PF01527">
    <property type="entry name" value="HTH_Tnp_1"/>
    <property type="match status" value="1"/>
</dbReference>
<keyword evidence="1" id="KW-0175">Coiled coil</keyword>
<evidence type="ECO:0000313" key="3">
    <source>
        <dbReference type="Proteomes" id="UP001284771"/>
    </source>
</evidence>
<dbReference type="Proteomes" id="UP001284771">
    <property type="component" value="Unassembled WGS sequence"/>
</dbReference>
<dbReference type="Gene3D" id="1.10.10.60">
    <property type="entry name" value="Homeodomain-like"/>
    <property type="match status" value="1"/>
</dbReference>
<dbReference type="InterPro" id="IPR051839">
    <property type="entry name" value="RD_transcriptional_regulator"/>
</dbReference>
<dbReference type="InterPro" id="IPR002514">
    <property type="entry name" value="Transposase_8"/>
</dbReference>
<comment type="caution">
    <text evidence="2">The sequence shown here is derived from an EMBL/GenBank/DDBJ whole genome shotgun (WGS) entry which is preliminary data.</text>
</comment>
<dbReference type="PANTHER" id="PTHR33215:SF13">
    <property type="entry name" value="PROTEIN DISTAL ANTENNA"/>
    <property type="match status" value="1"/>
</dbReference>
<accession>A0ABU4J4Z7</accession>
<dbReference type="InterPro" id="IPR009057">
    <property type="entry name" value="Homeodomain-like_sf"/>
</dbReference>
<sequence length="97" mass="11391">MPRGTGKRYDEAFKKETVTYIAENNKSVAQVAREMDVNENTLYNWIKKYGQEPEVKSVQSFSSAEAEVRALRKEMRDLKEENEILKKAMHYFAKDPR</sequence>
<keyword evidence="3" id="KW-1185">Reference proteome</keyword>
<gene>
    <name evidence="2" type="ORF">RIB56_07930</name>
</gene>
<dbReference type="RefSeq" id="WP_076512925.1">
    <property type="nucleotide sequence ID" value="NZ_JAIVKH010000001.1"/>
</dbReference>
<protein>
    <submittedName>
        <fullName evidence="2">Transposase</fullName>
    </submittedName>
</protein>
<evidence type="ECO:0000256" key="1">
    <source>
        <dbReference type="SAM" id="Coils"/>
    </source>
</evidence>
<dbReference type="EMBL" id="JAWUZT010000017">
    <property type="protein sequence ID" value="MDW8516060.1"/>
    <property type="molecule type" value="Genomic_DNA"/>
</dbReference>
<organism evidence="2 3">
    <name type="scientific">Priestia flexa</name>
    <dbReference type="NCBI Taxonomy" id="86664"/>
    <lineage>
        <taxon>Bacteria</taxon>
        <taxon>Bacillati</taxon>
        <taxon>Bacillota</taxon>
        <taxon>Bacilli</taxon>
        <taxon>Bacillales</taxon>
        <taxon>Bacillaceae</taxon>
        <taxon>Priestia</taxon>
    </lineage>
</organism>
<dbReference type="PANTHER" id="PTHR33215">
    <property type="entry name" value="PROTEIN DISTAL ANTENNA"/>
    <property type="match status" value="1"/>
</dbReference>
<dbReference type="SUPFAM" id="SSF46689">
    <property type="entry name" value="Homeodomain-like"/>
    <property type="match status" value="1"/>
</dbReference>
<proteinExistence type="predicted"/>
<reference evidence="3" key="1">
    <citation type="submission" date="2023-07" db="EMBL/GenBank/DDBJ databases">
        <title>Draft genomic sequences of Priestia flexa CCM isolated from the soil of an abandoned mine contaminated by free cyanide in the high Andean zone of Tacna, Peru.</title>
        <authorList>
            <person name="Caceda Quiroz C.J."/>
            <person name="Maraza Chooque G.J."/>
            <person name="Fora Quispe G.L."/>
            <person name="Carpio Mamani M."/>
        </authorList>
    </citation>
    <scope>NUCLEOTIDE SEQUENCE [LARGE SCALE GENOMIC DNA]</scope>
    <source>
        <strain evidence="3">CCM</strain>
    </source>
</reference>
<name>A0ABU4J4Z7_9BACI</name>
<evidence type="ECO:0000313" key="2">
    <source>
        <dbReference type="EMBL" id="MDW8516060.1"/>
    </source>
</evidence>